<feature type="compositionally biased region" description="Basic and acidic residues" evidence="1">
    <location>
        <begin position="361"/>
        <end position="371"/>
    </location>
</feature>
<dbReference type="InterPro" id="IPR036163">
    <property type="entry name" value="HMA_dom_sf"/>
</dbReference>
<feature type="region of interest" description="Disordered" evidence="1">
    <location>
        <begin position="71"/>
        <end position="151"/>
    </location>
</feature>
<dbReference type="Proteomes" id="UP000323000">
    <property type="component" value="Chromosome 10"/>
</dbReference>
<feature type="region of interest" description="Disordered" evidence="1">
    <location>
        <begin position="297"/>
        <end position="371"/>
    </location>
</feature>
<reference evidence="3" key="1">
    <citation type="journal article" date="2019" name="Gigascience">
        <title>De novo genome assembly of the endangered Acer yangbiense, a plant species with extremely small populations endemic to Yunnan Province, China.</title>
        <authorList>
            <person name="Yang J."/>
            <person name="Wariss H.M."/>
            <person name="Tao L."/>
            <person name="Zhang R."/>
            <person name="Yun Q."/>
            <person name="Hollingsworth P."/>
            <person name="Dao Z."/>
            <person name="Luo G."/>
            <person name="Guo H."/>
            <person name="Ma Y."/>
            <person name="Sun W."/>
        </authorList>
    </citation>
    <scope>NUCLEOTIDE SEQUENCE [LARGE SCALE GENOMIC DNA]</scope>
    <source>
        <strain evidence="3">cv. Malutang</strain>
    </source>
</reference>
<keyword evidence="3" id="KW-1185">Reference proteome</keyword>
<feature type="compositionally biased region" description="Basic and acidic residues" evidence="1">
    <location>
        <begin position="299"/>
        <end position="331"/>
    </location>
</feature>
<dbReference type="AlphaFoldDB" id="A0A5C7H6H7"/>
<evidence type="ECO:0000256" key="1">
    <source>
        <dbReference type="SAM" id="MobiDB-lite"/>
    </source>
</evidence>
<feature type="compositionally biased region" description="Basic and acidic residues" evidence="1">
    <location>
        <begin position="340"/>
        <end position="355"/>
    </location>
</feature>
<organism evidence="2 3">
    <name type="scientific">Acer yangbiense</name>
    <dbReference type="NCBI Taxonomy" id="1000413"/>
    <lineage>
        <taxon>Eukaryota</taxon>
        <taxon>Viridiplantae</taxon>
        <taxon>Streptophyta</taxon>
        <taxon>Embryophyta</taxon>
        <taxon>Tracheophyta</taxon>
        <taxon>Spermatophyta</taxon>
        <taxon>Magnoliopsida</taxon>
        <taxon>eudicotyledons</taxon>
        <taxon>Gunneridae</taxon>
        <taxon>Pentapetalae</taxon>
        <taxon>rosids</taxon>
        <taxon>malvids</taxon>
        <taxon>Sapindales</taxon>
        <taxon>Sapindaceae</taxon>
        <taxon>Hippocastanoideae</taxon>
        <taxon>Acereae</taxon>
        <taxon>Acer</taxon>
    </lineage>
</organism>
<name>A0A5C7H6H7_9ROSI</name>
<dbReference type="OrthoDB" id="785270at2759"/>
<feature type="compositionally biased region" description="Basic and acidic residues" evidence="1">
    <location>
        <begin position="79"/>
        <end position="135"/>
    </location>
</feature>
<dbReference type="PANTHER" id="PTHR47005">
    <property type="entry name" value="HEAVY METAL TRANSPORT/DETOXIFICATION SUPERFAMILY PROTEIN"/>
    <property type="match status" value="1"/>
</dbReference>
<evidence type="ECO:0000313" key="3">
    <source>
        <dbReference type="Proteomes" id="UP000323000"/>
    </source>
</evidence>
<evidence type="ECO:0008006" key="4">
    <source>
        <dbReference type="Google" id="ProtNLM"/>
    </source>
</evidence>
<accession>A0A5C7H6H7</accession>
<dbReference type="GO" id="GO:0046872">
    <property type="term" value="F:metal ion binding"/>
    <property type="evidence" value="ECO:0007669"/>
    <property type="project" value="InterPro"/>
</dbReference>
<dbReference type="EMBL" id="VAHF01000010">
    <property type="protein sequence ID" value="TXG52648.1"/>
    <property type="molecule type" value="Genomic_DNA"/>
</dbReference>
<protein>
    <recommendedName>
        <fullName evidence="4">HMA domain-containing protein</fullName>
    </recommendedName>
</protein>
<evidence type="ECO:0000313" key="2">
    <source>
        <dbReference type="EMBL" id="TXG52648.1"/>
    </source>
</evidence>
<proteinExistence type="predicted"/>
<sequence>MAEKTNKVTIMLLKVDLECYKCYKKVKRILCKFPQIQDQVYDEKNNTVMIKVVCCSPEKIRDKISYKGRGSIKSIEISKPPEKPKAADPSKTADKPKADPPKPAEKPKAADPPKTTEKPKAADPPKPSEKLKAADPPKPADPPKEKPAEKKVVTFVDVPKPTAPAPALAYPPGPVPIGFYYTECSERSGGGPVRYGDGYCGRPVYDSWGGGGYRPYHGSYYSEYYFNEDNSQGCTIMNFALQAWVFGVFVNKTKEIQDQVYDEKNNTVMIKVVCCSPEKIRDKISYKGRGSIKSIEIFKPPEKPKAADPSKTADKPKADPPKPAEKPKAADPPKTTKKPKAADPPKPSEKLKAADPPKPADPPKEKPAEKKVVTFVDVPKPTAPAPALAYPPGPVPIGFYYTECSERSGGGPVRYGDGYCGRPVYDSWGGGGYRPYHGSYYSEYYFNEDNSQGCTIM</sequence>
<comment type="caution">
    <text evidence="2">The sequence shown here is derived from an EMBL/GenBank/DDBJ whole genome shotgun (WGS) entry which is preliminary data.</text>
</comment>
<dbReference type="SUPFAM" id="SSF55008">
    <property type="entry name" value="HMA, heavy metal-associated domain"/>
    <property type="match status" value="1"/>
</dbReference>
<dbReference type="PANTHER" id="PTHR47005:SF5">
    <property type="entry name" value="HEAVY METAL TRANSPORT_DETOXIFICATION SUPERFAMILY PROTEIN"/>
    <property type="match status" value="1"/>
</dbReference>
<gene>
    <name evidence="2" type="ORF">EZV62_021817</name>
</gene>
<feature type="compositionally biased region" description="Basic and acidic residues" evidence="1">
    <location>
        <begin position="141"/>
        <end position="151"/>
    </location>
</feature>